<evidence type="ECO:0000313" key="5">
    <source>
        <dbReference type="Proteomes" id="UP000662888"/>
    </source>
</evidence>
<dbReference type="Gene3D" id="2.60.40.2130">
    <property type="entry name" value="F-spondin domain"/>
    <property type="match status" value="1"/>
</dbReference>
<organism evidence="4 5">
    <name type="scientific">Massilia antarctica</name>
    <dbReference type="NCBI Taxonomy" id="2765360"/>
    <lineage>
        <taxon>Bacteria</taxon>
        <taxon>Pseudomonadati</taxon>
        <taxon>Pseudomonadota</taxon>
        <taxon>Betaproteobacteria</taxon>
        <taxon>Burkholderiales</taxon>
        <taxon>Oxalobacteraceae</taxon>
        <taxon>Telluria group</taxon>
        <taxon>Massilia</taxon>
    </lineage>
</organism>
<dbReference type="InterPro" id="IPR009465">
    <property type="entry name" value="Spondin_N"/>
</dbReference>
<dbReference type="NCBIfam" id="NF038123">
    <property type="entry name" value="NF038123_dom"/>
    <property type="match status" value="1"/>
</dbReference>
<evidence type="ECO:0000256" key="2">
    <source>
        <dbReference type="SAM" id="SignalP"/>
    </source>
</evidence>
<feature type="domain" description="Spondin" evidence="3">
    <location>
        <begin position="58"/>
        <end position="183"/>
    </location>
</feature>
<gene>
    <name evidence="4" type="ORF">IV454_25655</name>
</gene>
<keyword evidence="5" id="KW-1185">Reference proteome</keyword>
<evidence type="ECO:0000259" key="3">
    <source>
        <dbReference type="Pfam" id="PF06468"/>
    </source>
</evidence>
<dbReference type="EMBL" id="CP065053">
    <property type="protein sequence ID" value="QPI48852.1"/>
    <property type="molecule type" value="Genomic_DNA"/>
</dbReference>
<proteinExistence type="predicted"/>
<dbReference type="Proteomes" id="UP000662888">
    <property type="component" value="Chromosome"/>
</dbReference>
<evidence type="ECO:0000256" key="1">
    <source>
        <dbReference type="SAM" id="MobiDB-lite"/>
    </source>
</evidence>
<evidence type="ECO:0000313" key="4">
    <source>
        <dbReference type="EMBL" id="QPI48852.1"/>
    </source>
</evidence>
<keyword evidence="2" id="KW-0732">Signal</keyword>
<feature type="signal peptide" evidence="2">
    <location>
        <begin position="1"/>
        <end position="30"/>
    </location>
</feature>
<protein>
    <submittedName>
        <fullName evidence="4">Spondin domain-containing protein</fullName>
    </submittedName>
</protein>
<dbReference type="RefSeq" id="WP_206088466.1">
    <property type="nucleotide sequence ID" value="NZ_CP065053.1"/>
</dbReference>
<name>A0AA48WAI1_9BURK</name>
<dbReference type="Pfam" id="PF06468">
    <property type="entry name" value="Spond_N"/>
    <property type="match status" value="1"/>
</dbReference>
<accession>A0AA48WAI1</accession>
<feature type="chain" id="PRO_5045507752" evidence="2">
    <location>
        <begin position="31"/>
        <end position="251"/>
    </location>
</feature>
<sequence length="251" mass="25263">MHAFLTNRFRLSSLVLALSLLASACGSGHADPDPAPAQPGPTTAVFEVTLVNLTAGQPFSPLLVIAHTDAFSLFKEGEAASVALENIAEAGNTAPLAALIGDAKSVIASATGPAAGPGKATTVSLAVPLAAIVTTRLSFAVMLGNTNDGFTGLSGESLASIPVAGSRSVDLIGYDAGTEGNTESADTVPGPATAGSGARREAFSALRDDTVGTVHVHPGIASKDDGLPTSALTVAQRWDNPLARLTIRRTQ</sequence>
<dbReference type="InterPro" id="IPR038678">
    <property type="entry name" value="Spondin_N_sf"/>
</dbReference>
<reference evidence="4 5" key="1">
    <citation type="submission" date="2020-11" db="EMBL/GenBank/DDBJ databases">
        <authorList>
            <person name="Sun Q."/>
        </authorList>
    </citation>
    <scope>NUCLEOTIDE SEQUENCE [LARGE SCALE GENOMIC DNA]</scope>
    <source>
        <strain evidence="4 5">P8398</strain>
    </source>
</reference>
<feature type="region of interest" description="Disordered" evidence="1">
    <location>
        <begin position="177"/>
        <end position="196"/>
    </location>
</feature>